<dbReference type="Proteomes" id="UP000193944">
    <property type="component" value="Unassembled WGS sequence"/>
</dbReference>
<evidence type="ECO:0000256" key="1">
    <source>
        <dbReference type="ARBA" id="ARBA00022729"/>
    </source>
</evidence>
<keyword evidence="1 5" id="KW-0732">Signal</keyword>
<evidence type="ECO:0000259" key="6">
    <source>
        <dbReference type="PROSITE" id="PS51763"/>
    </source>
</evidence>
<comment type="caution">
    <text evidence="7">The sequence shown here is derived from an EMBL/GenBank/DDBJ whole genome shotgun (WGS) entry which is preliminary data.</text>
</comment>
<dbReference type="SUPFAM" id="SSF64571">
    <property type="entry name" value="Cellulose docking domain, dockering"/>
    <property type="match status" value="2"/>
</dbReference>
<dbReference type="PANTHER" id="PTHR40050:SF1">
    <property type="entry name" value="INNER SPORE COAT PROTEIN H"/>
    <property type="match status" value="1"/>
</dbReference>
<evidence type="ECO:0000256" key="4">
    <source>
        <dbReference type="SAM" id="MobiDB-lite"/>
    </source>
</evidence>
<accession>A0A1Y1XAR9</accession>
<evidence type="ECO:0000313" key="7">
    <source>
        <dbReference type="EMBL" id="ORX82454.1"/>
    </source>
</evidence>
<dbReference type="GO" id="GO:0016787">
    <property type="term" value="F:hydrolase activity"/>
    <property type="evidence" value="ECO:0007669"/>
    <property type="project" value="UniProtKB-KW"/>
</dbReference>
<keyword evidence="3" id="KW-0378">Hydrolase</keyword>
<dbReference type="InterPro" id="IPR014867">
    <property type="entry name" value="Spore_coat_CotH_CotH2/3/7"/>
</dbReference>
<feature type="signal peptide" evidence="5">
    <location>
        <begin position="1"/>
        <end position="18"/>
    </location>
</feature>
<reference evidence="7 8" key="1">
    <citation type="submission" date="2016-08" db="EMBL/GenBank/DDBJ databases">
        <title>A Parts List for Fungal Cellulosomes Revealed by Comparative Genomics.</title>
        <authorList>
            <consortium name="DOE Joint Genome Institute"/>
            <person name="Haitjema C.H."/>
            <person name="Gilmore S.P."/>
            <person name="Henske J.K."/>
            <person name="Solomon K.V."/>
            <person name="De Groot R."/>
            <person name="Kuo A."/>
            <person name="Mondo S.J."/>
            <person name="Salamov A.A."/>
            <person name="Labutti K."/>
            <person name="Zhao Z."/>
            <person name="Chiniquy J."/>
            <person name="Barry K."/>
            <person name="Brewer H.M."/>
            <person name="Purvine S.O."/>
            <person name="Wright A.T."/>
            <person name="Boxma B."/>
            <person name="Van Alen T."/>
            <person name="Hackstein J.H."/>
            <person name="Baker S.E."/>
            <person name="Grigoriev I.V."/>
            <person name="O'Malley M.A."/>
        </authorList>
    </citation>
    <scope>NUCLEOTIDE SEQUENCE [LARGE SCALE GENOMIC DNA]</scope>
    <source>
        <strain evidence="7 8">S4</strain>
    </source>
</reference>
<dbReference type="STRING" id="1754192.A0A1Y1XAR9"/>
<evidence type="ECO:0000256" key="3">
    <source>
        <dbReference type="ARBA" id="ARBA00022801"/>
    </source>
</evidence>
<dbReference type="Pfam" id="PF08757">
    <property type="entry name" value="CotH"/>
    <property type="match status" value="1"/>
</dbReference>
<feature type="domain" description="CBM10" evidence="6">
    <location>
        <begin position="526"/>
        <end position="566"/>
    </location>
</feature>
<evidence type="ECO:0000256" key="5">
    <source>
        <dbReference type="SAM" id="SignalP"/>
    </source>
</evidence>
<evidence type="ECO:0000313" key="8">
    <source>
        <dbReference type="Proteomes" id="UP000193944"/>
    </source>
</evidence>
<keyword evidence="8" id="KW-1185">Reference proteome</keyword>
<dbReference type="Pfam" id="PF02013">
    <property type="entry name" value="CBM_10"/>
    <property type="match status" value="1"/>
</dbReference>
<proteinExistence type="predicted"/>
<dbReference type="EMBL" id="MCFG01000094">
    <property type="protein sequence ID" value="ORX82454.1"/>
    <property type="molecule type" value="Genomic_DNA"/>
</dbReference>
<sequence length="616" mass="70767">MLTFQLILVLFFVWQINASSFLENTKRAKFFELSDNEVPVFRITLPENDIKQLKQELQVPSSSFEDVAEGLLNVAAGNGTDEEENKNKYKDGSLVIELAGEKKTFDKFTFSAGGSSARTYGRQGFNIKIRGNDDFYGRSQFRLRSDARDATFLRSKIACDMHNRLGLVSISANYAQLYVNDEYFGFYVLMDSPKLPWIKELFDDKDTKNLYKCKVGGNFLTEASCAERCENENEEVTDHSEWVEFLKALDNAKSAKDIEDIFEVDQFLYEAAYEFLTGAWDHLLHSGHNYSMYKQKNGKWVVIYYDFDGDMGQDIIGVEFGQVQPNPNKNYPTYTFKEWMMVPIHLLDILIFNDPTRFKNILKKFVTEVFNPATLYPHIDEIKEFIKPYIVKIRTPDENGKLPGVLNELNPVDYSLQEWDANSEFTTIFNHKVNGSAYGLKYWILAKYRNVCSTYQWDCDPIYMDENYDYPIDKDVEGEINIHAWDGIDFSGLFGPPTEGSQLAVGDPTKSEDSTKPTTNTSSKLNCIGEVAGYPCCSEGVNKVYEHDINGEWGYDFSKKQWCSLTPSKESVDDATCWSKDYGYPCCKSCFVFEETEEGKWGYEDNHWCGIQSFCN</sequence>
<dbReference type="AlphaFoldDB" id="A0A1Y1XAR9"/>
<feature type="chain" id="PRO_5012372601" description="CBM10 domain-containing protein" evidence="5">
    <location>
        <begin position="19"/>
        <end position="616"/>
    </location>
</feature>
<organism evidence="7 8">
    <name type="scientific">Anaeromyces robustus</name>
    <dbReference type="NCBI Taxonomy" id="1754192"/>
    <lineage>
        <taxon>Eukaryota</taxon>
        <taxon>Fungi</taxon>
        <taxon>Fungi incertae sedis</taxon>
        <taxon>Chytridiomycota</taxon>
        <taxon>Chytridiomycota incertae sedis</taxon>
        <taxon>Neocallimastigomycetes</taxon>
        <taxon>Neocallimastigales</taxon>
        <taxon>Neocallimastigaceae</taxon>
        <taxon>Anaeromyces</taxon>
    </lineage>
</organism>
<evidence type="ECO:0000256" key="2">
    <source>
        <dbReference type="ARBA" id="ARBA00022737"/>
    </source>
</evidence>
<gene>
    <name evidence="7" type="ORF">BCR32DRAFT_292615</name>
</gene>
<keyword evidence="2" id="KW-0677">Repeat</keyword>
<name>A0A1Y1XAR9_9FUNG</name>
<dbReference type="PROSITE" id="PS51763">
    <property type="entry name" value="CBM10"/>
    <property type="match status" value="2"/>
</dbReference>
<dbReference type="InterPro" id="IPR009034">
    <property type="entry name" value="Dockerin_dom_fun_sf"/>
</dbReference>
<protein>
    <recommendedName>
        <fullName evidence="6">CBM10 domain-containing protein</fullName>
    </recommendedName>
</protein>
<dbReference type="InterPro" id="IPR002883">
    <property type="entry name" value="CBM10/Dockerin_dom"/>
</dbReference>
<dbReference type="Gene3D" id="3.90.1220.10">
    <property type="entry name" value="Cellulose docking domain, dockering"/>
    <property type="match status" value="2"/>
</dbReference>
<reference evidence="7 8" key="2">
    <citation type="submission" date="2016-08" db="EMBL/GenBank/DDBJ databases">
        <title>Pervasive Adenine N6-methylation of Active Genes in Fungi.</title>
        <authorList>
            <consortium name="DOE Joint Genome Institute"/>
            <person name="Mondo S.J."/>
            <person name="Dannebaum R.O."/>
            <person name="Kuo R.C."/>
            <person name="Labutti K."/>
            <person name="Haridas S."/>
            <person name="Kuo A."/>
            <person name="Salamov A."/>
            <person name="Ahrendt S.R."/>
            <person name="Lipzen A."/>
            <person name="Sullivan W."/>
            <person name="Andreopoulos W.B."/>
            <person name="Clum A."/>
            <person name="Lindquist E."/>
            <person name="Daum C."/>
            <person name="Ramamoorthy G.K."/>
            <person name="Gryganskyi A."/>
            <person name="Culley D."/>
            <person name="Magnuson J.K."/>
            <person name="James T.Y."/>
            <person name="O'Malley M.A."/>
            <person name="Stajich J.E."/>
            <person name="Spatafora J.W."/>
            <person name="Visel A."/>
            <person name="Grigoriev I.V."/>
        </authorList>
    </citation>
    <scope>NUCLEOTIDE SEQUENCE [LARGE SCALE GENOMIC DNA]</scope>
    <source>
        <strain evidence="7 8">S4</strain>
    </source>
</reference>
<feature type="region of interest" description="Disordered" evidence="4">
    <location>
        <begin position="501"/>
        <end position="521"/>
    </location>
</feature>
<dbReference type="PANTHER" id="PTHR40050">
    <property type="entry name" value="INNER SPORE COAT PROTEIN H"/>
    <property type="match status" value="1"/>
</dbReference>
<feature type="domain" description="CBM10" evidence="6">
    <location>
        <begin position="576"/>
        <end position="612"/>
    </location>
</feature>
<dbReference type="OrthoDB" id="10267127at2759"/>